<gene>
    <name evidence="2" type="ORF">MNODULE_11640</name>
</gene>
<organism evidence="2 3">
    <name type="scientific">Candidatus Manganitrophus noduliformans</name>
    <dbReference type="NCBI Taxonomy" id="2606439"/>
    <lineage>
        <taxon>Bacteria</taxon>
        <taxon>Pseudomonadati</taxon>
        <taxon>Nitrospirota</taxon>
        <taxon>Nitrospiria</taxon>
        <taxon>Candidatus Troglogloeales</taxon>
        <taxon>Candidatus Manganitrophaceae</taxon>
        <taxon>Candidatus Manganitrophus</taxon>
    </lineage>
</organism>
<dbReference type="AlphaFoldDB" id="A0A7X6DQG1"/>
<proteinExistence type="predicted"/>
<keyword evidence="1" id="KW-1133">Transmembrane helix</keyword>
<name>A0A7X6DQG1_9BACT</name>
<keyword evidence="1" id="KW-0472">Membrane</keyword>
<keyword evidence="3" id="KW-1185">Reference proteome</keyword>
<protein>
    <submittedName>
        <fullName evidence="2">Type II secretion system protein M</fullName>
    </submittedName>
</protein>
<evidence type="ECO:0000313" key="3">
    <source>
        <dbReference type="Proteomes" id="UP000534783"/>
    </source>
</evidence>
<dbReference type="RefSeq" id="WP_168059984.1">
    <property type="nucleotide sequence ID" value="NZ_VTOW01000002.1"/>
</dbReference>
<feature type="transmembrane region" description="Helical" evidence="1">
    <location>
        <begin position="23"/>
        <end position="46"/>
    </location>
</feature>
<dbReference type="InterPro" id="IPR007690">
    <property type="entry name" value="T2SS_GspM"/>
</dbReference>
<dbReference type="GO" id="GO:0015628">
    <property type="term" value="P:protein secretion by the type II secretion system"/>
    <property type="evidence" value="ECO:0007669"/>
    <property type="project" value="InterPro"/>
</dbReference>
<keyword evidence="1" id="KW-0812">Transmembrane</keyword>
<dbReference type="EMBL" id="VTOW01000002">
    <property type="protein sequence ID" value="NKE71392.1"/>
    <property type="molecule type" value="Genomic_DNA"/>
</dbReference>
<dbReference type="GO" id="GO:0015627">
    <property type="term" value="C:type II protein secretion system complex"/>
    <property type="evidence" value="ECO:0007669"/>
    <property type="project" value="InterPro"/>
</dbReference>
<dbReference type="Pfam" id="PF04612">
    <property type="entry name" value="T2SSM"/>
    <property type="match status" value="1"/>
</dbReference>
<accession>A0A7X6DQG1</accession>
<dbReference type="Gene3D" id="3.30.70.60">
    <property type="match status" value="1"/>
</dbReference>
<dbReference type="Proteomes" id="UP000534783">
    <property type="component" value="Unassembled WGS sequence"/>
</dbReference>
<evidence type="ECO:0000313" key="2">
    <source>
        <dbReference type="EMBL" id="NKE71392.1"/>
    </source>
</evidence>
<reference evidence="2 3" key="1">
    <citation type="journal article" date="2020" name="Nature">
        <title>Bacterial chemolithoautotrophy via manganese oxidation.</title>
        <authorList>
            <person name="Yu H."/>
            <person name="Leadbetter J.R."/>
        </authorList>
    </citation>
    <scope>NUCLEOTIDE SEQUENCE [LARGE SCALE GENOMIC DNA]</scope>
    <source>
        <strain evidence="2 3">Mn-1</strain>
    </source>
</reference>
<comment type="caution">
    <text evidence="2">The sequence shown here is derived from an EMBL/GenBank/DDBJ whole genome shotgun (WGS) entry which is preliminary data.</text>
</comment>
<dbReference type="InterPro" id="IPR014717">
    <property type="entry name" value="Transl_elong_EF1B/ribsomal_bS6"/>
</dbReference>
<sequence length="188" mass="21455">MNGSGVRKGVDQFLMRLSPREKWVLGGGGVIAFLLIFYFVLVGPLWERMEILDRLIPQKEKEAREFAALKGEYLTVSQGIQEIERRLPTTNQFSPLSFLEETAAKNQIRPNIAYIRPLSPQAHDPYREIPVEVKVENVTLARIVPFLAAVENAPFPVRIKRLSMKTRFSDPSLMDVTFLVSSYERMSS</sequence>
<evidence type="ECO:0000256" key="1">
    <source>
        <dbReference type="SAM" id="Phobius"/>
    </source>
</evidence>